<evidence type="ECO:0000256" key="2">
    <source>
        <dbReference type="SAM" id="Phobius"/>
    </source>
</evidence>
<dbReference type="InterPro" id="IPR027417">
    <property type="entry name" value="P-loop_NTPase"/>
</dbReference>
<keyword evidence="1" id="KW-0175">Coiled coil</keyword>
<dbReference type="Gene3D" id="3.40.50.300">
    <property type="entry name" value="P-loop containing nucleotide triphosphate hydrolases"/>
    <property type="match status" value="2"/>
</dbReference>
<reference evidence="4" key="1">
    <citation type="submission" date="2019-01" db="EMBL/GenBank/DDBJ databases">
        <title>Oenococcus sicerae UCMA17102.</title>
        <authorList>
            <person name="Cousin F.J."/>
            <person name="Le Guellec R."/>
            <person name="Cretenet M."/>
        </authorList>
    </citation>
    <scope>NUCLEOTIDE SEQUENCE</scope>
    <source>
        <strain evidence="4">UCMA17102</strain>
    </source>
</reference>
<evidence type="ECO:0000259" key="3">
    <source>
        <dbReference type="Pfam" id="PF13514"/>
    </source>
</evidence>
<proteinExistence type="predicted"/>
<feature type="transmembrane region" description="Helical" evidence="2">
    <location>
        <begin position="384"/>
        <end position="404"/>
    </location>
</feature>
<feature type="coiled-coil region" evidence="1">
    <location>
        <begin position="216"/>
        <end position="243"/>
    </location>
</feature>
<keyword evidence="2" id="KW-0812">Transmembrane</keyword>
<dbReference type="PANTHER" id="PTHR41259:SF1">
    <property type="entry name" value="DOUBLE-STRAND BREAK REPAIR RAD50 ATPASE, PUTATIVE-RELATED"/>
    <property type="match status" value="1"/>
</dbReference>
<feature type="domain" description="YhaN AAA" evidence="3">
    <location>
        <begin position="1"/>
        <end position="200"/>
    </location>
</feature>
<evidence type="ECO:0000313" key="4">
    <source>
        <dbReference type="EMBL" id="MDN6899634.1"/>
    </source>
</evidence>
<keyword evidence="2" id="KW-0472">Membrane</keyword>
<dbReference type="PANTHER" id="PTHR41259">
    <property type="entry name" value="DOUBLE-STRAND BREAK REPAIR RAD50 ATPASE, PUTATIVE-RELATED"/>
    <property type="match status" value="1"/>
</dbReference>
<evidence type="ECO:0000256" key="1">
    <source>
        <dbReference type="SAM" id="Coils"/>
    </source>
</evidence>
<dbReference type="InterPro" id="IPR038734">
    <property type="entry name" value="YhaN_AAA"/>
</dbReference>
<dbReference type="AlphaFoldDB" id="A0AAJ1VN83"/>
<evidence type="ECO:0000313" key="5">
    <source>
        <dbReference type="Proteomes" id="UP001167919"/>
    </source>
</evidence>
<dbReference type="RefSeq" id="WP_301710903.1">
    <property type="nucleotide sequence ID" value="NZ_SDWY01000001.1"/>
</dbReference>
<protein>
    <submittedName>
        <fullName evidence="4">DNA repair protein</fullName>
    </submittedName>
</protein>
<feature type="transmembrane region" description="Helical" evidence="2">
    <location>
        <begin position="410"/>
        <end position="429"/>
    </location>
</feature>
<comment type="caution">
    <text evidence="4">The sequence shown here is derived from an EMBL/GenBank/DDBJ whole genome shotgun (WGS) entry which is preliminary data.</text>
</comment>
<organism evidence="4 5">
    <name type="scientific">Oenococcus sicerae</name>
    <dbReference type="NCBI Taxonomy" id="2203724"/>
    <lineage>
        <taxon>Bacteria</taxon>
        <taxon>Bacillati</taxon>
        <taxon>Bacillota</taxon>
        <taxon>Bacilli</taxon>
        <taxon>Lactobacillales</taxon>
        <taxon>Lactobacillaceae</taxon>
        <taxon>Oenococcus</taxon>
    </lineage>
</organism>
<sequence length="818" mass="93211">MEIKKIHITGFGKFSNFDLDLQNDLQVIYGQNETGKSTLRQFITGILFGFAQNKKQSNNLYEPHDGSQYGGSLVLEKDGHLWTISRTGRTQSELAINDEQAQQVANPEVFLNQLLAPFTQDSFENIFSFDQEQLNEIRSLSGKELSDRLLRFSAVDADHWQSLSKNLDKNASDMFGLTKTAKRPINQLIAEHEQLAHELNVMGSELAHYRHNMDQRTQALKQINDLKNQLNDLDSRIQSFTKLVELAGLFNQKKELLQPLTNGQFSKQQIAALTDDLEQRVEKLQSQIKGVYLEKAEDKSTVIAENPLLTIYKNNRTQLDLLEKSIPSLIAENNLFDQTDNQVKNLSDRLNHLNKSLKDKFGGQIPKVLPQNANIHARRSITTFFVIGVILALAGIAGIAKGFLTPEFPYPFWFCGVGALILGLLLAFFEHPRKGSSNLDKYQYPAGISLTTVLDSQNDLYEYEQKIQQFNELEKQKQSHVSKINSILQLASSLKKYLPSSNQAHDAFIDQIQVLLNEIKDERQSAVLSQEQRKLSDNNRQQQMNHLNQLKADQQQIFNLLAVADYKNFQALQAEKMASKQRENKLDNIKQLLTPAQEAQIQQLGGIAAISSKIQQLQSQKEDINQTIEDHNQLLLTINAALLNDSTDTDYQNKLQQKSDLETEINNSLTDYFANKLAASWINESLYQISYERMPMIKTKAEKYFAQLTANKYRQIIFDDRSLSVVDDLGEHYYSYELSKGSSEQLYVALRLAFAESVASENPLPFLIDDSFVNFDAKRKNVMDQLLNHLATDYQVIYFTANQDQNFSERNIINLGEA</sequence>
<dbReference type="Pfam" id="PF13514">
    <property type="entry name" value="AAA_27"/>
    <property type="match status" value="1"/>
</dbReference>
<keyword evidence="2" id="KW-1133">Transmembrane helix</keyword>
<dbReference type="SUPFAM" id="SSF52540">
    <property type="entry name" value="P-loop containing nucleoside triphosphate hydrolases"/>
    <property type="match status" value="1"/>
</dbReference>
<dbReference type="EMBL" id="SDWY01000001">
    <property type="protein sequence ID" value="MDN6899634.1"/>
    <property type="molecule type" value="Genomic_DNA"/>
</dbReference>
<name>A0AAJ1VN83_9LACO</name>
<gene>
    <name evidence="4" type="ORF">EVC35_01245</name>
</gene>
<dbReference type="Proteomes" id="UP001167919">
    <property type="component" value="Unassembled WGS sequence"/>
</dbReference>
<feature type="coiled-coil region" evidence="1">
    <location>
        <begin position="607"/>
        <end position="634"/>
    </location>
</feature>
<accession>A0AAJ1VN83</accession>
<feature type="coiled-coil region" evidence="1">
    <location>
        <begin position="267"/>
        <end position="294"/>
    </location>
</feature>